<feature type="transmembrane region" description="Helical" evidence="1">
    <location>
        <begin position="44"/>
        <end position="62"/>
    </location>
</feature>
<accession>T1KAD0</accession>
<dbReference type="EMBL" id="CAEY01001893">
    <property type="status" value="NOT_ANNOTATED_CDS"/>
    <property type="molecule type" value="Genomic_DNA"/>
</dbReference>
<dbReference type="HOGENOM" id="CLU_700820_0_0_1"/>
<evidence type="ECO:0008006" key="4">
    <source>
        <dbReference type="Google" id="ProtNLM"/>
    </source>
</evidence>
<feature type="transmembrane region" description="Helical" evidence="1">
    <location>
        <begin position="285"/>
        <end position="312"/>
    </location>
</feature>
<reference evidence="2" key="2">
    <citation type="submission" date="2015-06" db="UniProtKB">
        <authorList>
            <consortium name="EnsemblMetazoa"/>
        </authorList>
    </citation>
    <scope>IDENTIFICATION</scope>
</reference>
<name>T1KAD0_TETUR</name>
<dbReference type="Proteomes" id="UP000015104">
    <property type="component" value="Unassembled WGS sequence"/>
</dbReference>
<keyword evidence="1" id="KW-0472">Membrane</keyword>
<protein>
    <recommendedName>
        <fullName evidence="4">Odorant receptor</fullName>
    </recommendedName>
</protein>
<feature type="transmembrane region" description="Helical" evidence="1">
    <location>
        <begin position="258"/>
        <end position="279"/>
    </location>
</feature>
<dbReference type="EnsemblMetazoa" id="tetur07g08057.1">
    <property type="protein sequence ID" value="tetur07g08057.1"/>
    <property type="gene ID" value="tetur07g08057"/>
</dbReference>
<proteinExistence type="predicted"/>
<evidence type="ECO:0000313" key="3">
    <source>
        <dbReference type="Proteomes" id="UP000015104"/>
    </source>
</evidence>
<evidence type="ECO:0000313" key="2">
    <source>
        <dbReference type="EnsemblMetazoa" id="tetur07g08057.1"/>
    </source>
</evidence>
<sequence>MESGRSFIVSTRYSLSYYLVKYQLYWLSYLPLPIPWYNKTVSVFCYFVCLVYLMRVIIYIFVPLEPPLALYLGDFAYDSDSLHDFIWSILSCWLTASVFAFHLLDQTNRSVKLQAWFVHLSILEKGKDHFFKKPNKKLVFASKLLFINLKTTLLCCPSFAFCLFIPHVINNCSNIPLVIVLLVHGLTTFIAALTGVTFCVSLSYLFAFYAFLVGQKLTYISEVFKCHKSSHRKILSNSNQLISLLQQAYCADFFWSKLNAYVFLATFFAQIFIIYSVFFIPLDKIHFICLIGLGLINFTCGQSVNFVCGVYARSKLNDCQKQLIRVIFIKDAKLRVSLKIKLLIISEYLLPRKLFAIFGSLEMTSINYLKVFTEMAIHLFLVILNANRK</sequence>
<dbReference type="AlphaFoldDB" id="T1KAD0"/>
<evidence type="ECO:0000256" key="1">
    <source>
        <dbReference type="SAM" id="Phobius"/>
    </source>
</evidence>
<feature type="transmembrane region" description="Helical" evidence="1">
    <location>
        <begin position="145"/>
        <end position="169"/>
    </location>
</feature>
<organism evidence="2 3">
    <name type="scientific">Tetranychus urticae</name>
    <name type="common">Two-spotted spider mite</name>
    <dbReference type="NCBI Taxonomy" id="32264"/>
    <lineage>
        <taxon>Eukaryota</taxon>
        <taxon>Metazoa</taxon>
        <taxon>Ecdysozoa</taxon>
        <taxon>Arthropoda</taxon>
        <taxon>Chelicerata</taxon>
        <taxon>Arachnida</taxon>
        <taxon>Acari</taxon>
        <taxon>Acariformes</taxon>
        <taxon>Trombidiformes</taxon>
        <taxon>Prostigmata</taxon>
        <taxon>Eleutherengona</taxon>
        <taxon>Raphignathae</taxon>
        <taxon>Tetranychoidea</taxon>
        <taxon>Tetranychidae</taxon>
        <taxon>Tetranychus</taxon>
    </lineage>
</organism>
<reference evidence="3" key="1">
    <citation type="submission" date="2011-08" db="EMBL/GenBank/DDBJ databases">
        <authorList>
            <person name="Rombauts S."/>
        </authorList>
    </citation>
    <scope>NUCLEOTIDE SEQUENCE</scope>
    <source>
        <strain evidence="3">London</strain>
    </source>
</reference>
<keyword evidence="1" id="KW-0812">Transmembrane</keyword>
<keyword evidence="3" id="KW-1185">Reference proteome</keyword>
<feature type="transmembrane region" description="Helical" evidence="1">
    <location>
        <begin position="189"/>
        <end position="212"/>
    </location>
</feature>
<keyword evidence="1" id="KW-1133">Transmembrane helix</keyword>
<feature type="transmembrane region" description="Helical" evidence="1">
    <location>
        <begin position="85"/>
        <end position="104"/>
    </location>
</feature>